<dbReference type="EMBL" id="BEGY01000036">
    <property type="protein sequence ID" value="GAX78800.1"/>
    <property type="molecule type" value="Genomic_DNA"/>
</dbReference>
<evidence type="ECO:0000259" key="3">
    <source>
        <dbReference type="PROSITE" id="PS51183"/>
    </source>
</evidence>
<dbReference type="GO" id="GO:0005634">
    <property type="term" value="C:nucleus"/>
    <property type="evidence" value="ECO:0007669"/>
    <property type="project" value="TreeGrafter"/>
</dbReference>
<dbReference type="SMART" id="SM00545">
    <property type="entry name" value="JmjN"/>
    <property type="match status" value="1"/>
</dbReference>
<gene>
    <name evidence="5" type="ORF">CEUSTIGMA_g6237.t1</name>
</gene>
<dbReference type="GO" id="GO:0000785">
    <property type="term" value="C:chromatin"/>
    <property type="evidence" value="ECO:0007669"/>
    <property type="project" value="TreeGrafter"/>
</dbReference>
<feature type="domain" description="JmjN" evidence="3">
    <location>
        <begin position="39"/>
        <end position="80"/>
    </location>
</feature>
<dbReference type="PROSITE" id="PS51183">
    <property type="entry name" value="JMJN"/>
    <property type="match status" value="1"/>
</dbReference>
<dbReference type="PROSITE" id="PS51184">
    <property type="entry name" value="JMJC"/>
    <property type="match status" value="1"/>
</dbReference>
<evidence type="ECO:0000259" key="4">
    <source>
        <dbReference type="PROSITE" id="PS51184"/>
    </source>
</evidence>
<dbReference type="PANTHER" id="PTHR10694">
    <property type="entry name" value="LYSINE-SPECIFIC DEMETHYLASE"/>
    <property type="match status" value="1"/>
</dbReference>
<accession>A0A250X7R2</accession>
<dbReference type="InterPro" id="IPR003349">
    <property type="entry name" value="JmjN"/>
</dbReference>
<reference evidence="5 6" key="1">
    <citation type="submission" date="2017-08" db="EMBL/GenBank/DDBJ databases">
        <title>Acidophilic green algal genome provides insights into adaptation to an acidic environment.</title>
        <authorList>
            <person name="Hirooka S."/>
            <person name="Hirose Y."/>
            <person name="Kanesaki Y."/>
            <person name="Higuchi S."/>
            <person name="Fujiwara T."/>
            <person name="Onuma R."/>
            <person name="Era A."/>
            <person name="Ohbayashi R."/>
            <person name="Uzuka A."/>
            <person name="Nozaki H."/>
            <person name="Yoshikawa H."/>
            <person name="Miyagishima S.Y."/>
        </authorList>
    </citation>
    <scope>NUCLEOTIDE SEQUENCE [LARGE SCALE GENOMIC DNA]</scope>
    <source>
        <strain evidence="5 6">NIES-2499</strain>
    </source>
</reference>
<name>A0A250X7R2_9CHLO</name>
<dbReference type="GO" id="GO:0010468">
    <property type="term" value="P:regulation of gene expression"/>
    <property type="evidence" value="ECO:0007669"/>
    <property type="project" value="TreeGrafter"/>
</dbReference>
<dbReference type="Pfam" id="PF02375">
    <property type="entry name" value="JmjN"/>
    <property type="match status" value="1"/>
</dbReference>
<evidence type="ECO:0000313" key="6">
    <source>
        <dbReference type="Proteomes" id="UP000232323"/>
    </source>
</evidence>
<keyword evidence="6" id="KW-1185">Reference proteome</keyword>
<dbReference type="InterPro" id="IPR003347">
    <property type="entry name" value="JmjC_dom"/>
</dbReference>
<dbReference type="GO" id="GO:0046872">
    <property type="term" value="F:metal ion binding"/>
    <property type="evidence" value="ECO:0007669"/>
    <property type="project" value="UniProtKB-KW"/>
</dbReference>
<dbReference type="Pfam" id="PF02373">
    <property type="entry name" value="JmjC"/>
    <property type="match status" value="1"/>
</dbReference>
<evidence type="ECO:0000256" key="1">
    <source>
        <dbReference type="ARBA" id="ARBA00022723"/>
    </source>
</evidence>
<organism evidence="5 6">
    <name type="scientific">Chlamydomonas eustigma</name>
    <dbReference type="NCBI Taxonomy" id="1157962"/>
    <lineage>
        <taxon>Eukaryota</taxon>
        <taxon>Viridiplantae</taxon>
        <taxon>Chlorophyta</taxon>
        <taxon>core chlorophytes</taxon>
        <taxon>Chlorophyceae</taxon>
        <taxon>CS clade</taxon>
        <taxon>Chlamydomonadales</taxon>
        <taxon>Chlamydomonadaceae</taxon>
        <taxon>Chlamydomonas</taxon>
    </lineage>
</organism>
<dbReference type="SUPFAM" id="SSF51197">
    <property type="entry name" value="Clavaminate synthase-like"/>
    <property type="match status" value="1"/>
</dbReference>
<comment type="caution">
    <text evidence="5">The sequence shown here is derived from an EMBL/GenBank/DDBJ whole genome shotgun (WGS) entry which is preliminary data.</text>
</comment>
<keyword evidence="2" id="KW-0408">Iron</keyword>
<dbReference type="OrthoDB" id="19286at2759"/>
<sequence>MESMRHSSQSLLYDVLMKDQAASAQYQNSCSWIHEIEDAPTYYPSKEEWDRPLEFIQGLHLKASAFGICKIVPPVMASASGAMVLGPTSFKFTAQFQEVKSAEWQSWEDVKFVHDPQNYSISKFEAQANEFMRKKFGATGLLPPRMIELEYWRAREMSCKGKHDWVTYGNDVEGSAFSASPLDPIGSSKWNLKVLPKESQSILRHISKIVPGVTDPFLYIGMLYATFAWHVEDHYLYSINYHHQGAPKTWYGVPSSHADLFEDAAARVVFHQAVSSHHSKGCEGGKDAQERVQEALQGKTAMFPPKLLLKEGVRVVRAVQQAGEFVVTFPRAYHAGFSHGFNIGEAVNFGTNDWFPFGQACHQRYTRLKKLPLLEHERLLCCEAISICQKLCPLVEDGAQRPHSHSSSERTVHQAAQTAKITVASKGLAGNSKGGTAGHDCSLISEVAATSCIPTTQMMDLGVISKDISEEVINATHVDPQSYQRLGSGLRDLSRLEALVMEEKQRCSSFSSSFSCTFTGVDAAASAARNPDLTTLRMFLSTVRAQFSDCHVLQRAGGGMVHPMPALSEGILCFCCNTACYMGYGIMEMQQDNEAGAGEEDEEEAEDNCTTVPYCLKCCMQTLQLQQFEREDQPETDRRSAVDYDEAAAEGLVLYWNKEAAQYKHWCMVIEPLLYGHRNPLPDLLEAREVPGGSAAAVVAGISLCISPDRKRRQGCYSSPLKSALCSSPYKKGRMWMGSCHDPASDPSCFDCEHVPGIIIQQIAKNTGMQRQHGGGDKLFAKAAAVAVEESSSTAPQSPSGGLLSKSRASLLIPRLSPMENGRENVPSEIQDTCVDTEALGQTAVSLQKRLNAGLEFPNRCGVVDAPGCGMKEGCHCPVFLCSDDRNNNQDCRSCLGSTDPRSTGWTSFNELLQASNKKQGRPFSIPHYQPLHDNHDCMIQHQNHIMLHRQATQDAPMLTSQDMSWLNNYLQCRQELRNSSSSHAQELLSAATTVHLSSLNAPINEVQQGQNPVHLTNWRPDSNVTPGKQHAKAASRVPVPSSSCLLEGSGTFVGSVEKKGQSNANLLYKKLTSSGISMADLHRMRREVKRQGFTTEQFLRAFQGVMHILEASGVASEGLLTTDRILNYLATCGRLKPHGLIGVSPGAWSQFQVEALAKNESSFVPLPKSSETLPRFRVEGCPEKGCETLQEAVQSPSAREWIGVHRTFDKVEAHLCGVPSKRPASQQQQQWGYDTQLDLQTNMTQERMLPGQTVGSLASRKCEFPAPLIPVTPASEQLKQPPVPEVGNRNQHCSLRELQQQQRILKMVSFAEQSRERKWDFTRGACRDETAAKDDGIPNLDCDQRHQQQQAALTPPSCQVSEFSKSFFRKVLSIATEAVPTCKKGAAVKSPPQSGRKQKLGECWRLAQGRQLSYPQHHQLQGRCLPPPRLNGAGSSRTAVDVWSTGSGLDALGIMKVTSAPVQLKKQSCPTVMQQQHPHLHQGEWMVSNAAASMDISIRARLPPGFDTKVVPSSCHSKEASLHRHALDRSGLWQISTGLQQGPRDDQEKLVKRKLSSSCSIRTQYSHNKQDWDMFLRKLQRDWPDMAAEVESLEHDQIWNMQALGPQFLEQVFGGSRDHAVEFTRVVLGGDVGHPLMRPIWKRVFPVPN</sequence>
<dbReference type="Gene3D" id="2.60.120.650">
    <property type="entry name" value="Cupin"/>
    <property type="match status" value="1"/>
</dbReference>
<protein>
    <recommendedName>
        <fullName evidence="7">JmjC domain-containing protein</fullName>
    </recommendedName>
</protein>
<dbReference type="Proteomes" id="UP000232323">
    <property type="component" value="Unassembled WGS sequence"/>
</dbReference>
<feature type="domain" description="JmjC" evidence="4">
    <location>
        <begin position="184"/>
        <end position="366"/>
    </location>
</feature>
<evidence type="ECO:0008006" key="7">
    <source>
        <dbReference type="Google" id="ProtNLM"/>
    </source>
</evidence>
<dbReference type="SMART" id="SM00558">
    <property type="entry name" value="JmjC"/>
    <property type="match status" value="1"/>
</dbReference>
<evidence type="ECO:0000313" key="5">
    <source>
        <dbReference type="EMBL" id="GAX78800.1"/>
    </source>
</evidence>
<evidence type="ECO:0000256" key="2">
    <source>
        <dbReference type="ARBA" id="ARBA00023004"/>
    </source>
</evidence>
<proteinExistence type="predicted"/>
<keyword evidence="1" id="KW-0479">Metal-binding</keyword>
<dbReference type="GO" id="GO:0141052">
    <property type="term" value="F:histone H3 demethylase activity"/>
    <property type="evidence" value="ECO:0007669"/>
    <property type="project" value="UniProtKB-ARBA"/>
</dbReference>
<dbReference type="STRING" id="1157962.A0A250X7R2"/>
<dbReference type="PANTHER" id="PTHR10694:SF33">
    <property type="entry name" value="LYSINE-SPECIFIC DEMETHYLASE 5"/>
    <property type="match status" value="1"/>
</dbReference>